<dbReference type="PANTHER" id="PTHR43008:SF9">
    <property type="entry name" value="OXIDOREDUCTASE"/>
    <property type="match status" value="1"/>
</dbReference>
<dbReference type="Gene3D" id="3.40.50.720">
    <property type="entry name" value="NAD(P)-binding Rossmann-like Domain"/>
    <property type="match status" value="1"/>
</dbReference>
<dbReference type="AlphaFoldDB" id="A0A1V6SLV7"/>
<protein>
    <submittedName>
        <fullName evidence="4">Uncharacterized protein</fullName>
    </submittedName>
</protein>
<evidence type="ECO:0000256" key="2">
    <source>
        <dbReference type="ARBA" id="ARBA00022857"/>
    </source>
</evidence>
<keyword evidence="5" id="KW-1185">Reference proteome</keyword>
<dbReference type="PANTHER" id="PTHR43008">
    <property type="entry name" value="BENZIL REDUCTASE"/>
    <property type="match status" value="1"/>
</dbReference>
<dbReference type="FunFam" id="3.40.50.720:FF:000084">
    <property type="entry name" value="Short-chain dehydrogenase reductase"/>
    <property type="match status" value="1"/>
</dbReference>
<dbReference type="InterPro" id="IPR020904">
    <property type="entry name" value="Sc_DH/Rdtase_CS"/>
</dbReference>
<dbReference type="Proteomes" id="UP000191285">
    <property type="component" value="Unassembled WGS sequence"/>
</dbReference>
<evidence type="ECO:0000256" key="1">
    <source>
        <dbReference type="ARBA" id="ARBA00006484"/>
    </source>
</evidence>
<comment type="caution">
    <text evidence="4">The sequence shown here is derived from an EMBL/GenBank/DDBJ whole genome shotgun (WGS) entry which is preliminary data.</text>
</comment>
<proteinExistence type="inferred from homology"/>
<dbReference type="GO" id="GO:0016616">
    <property type="term" value="F:oxidoreductase activity, acting on the CH-OH group of donors, NAD or NADP as acceptor"/>
    <property type="evidence" value="ECO:0007669"/>
    <property type="project" value="UniProtKB-ARBA"/>
</dbReference>
<dbReference type="GO" id="GO:0050664">
    <property type="term" value="F:oxidoreductase activity, acting on NAD(P)H, oxygen as acceptor"/>
    <property type="evidence" value="ECO:0007669"/>
    <property type="project" value="TreeGrafter"/>
</dbReference>
<accession>A0A1V6SLV7</accession>
<reference evidence="5" key="1">
    <citation type="journal article" date="2017" name="Nat. Microbiol.">
        <title>Global analysis of biosynthetic gene clusters reveals vast potential of secondary metabolite production in Penicillium species.</title>
        <authorList>
            <person name="Nielsen J.C."/>
            <person name="Grijseels S."/>
            <person name="Prigent S."/>
            <person name="Ji B."/>
            <person name="Dainat J."/>
            <person name="Nielsen K.F."/>
            <person name="Frisvad J.C."/>
            <person name="Workman M."/>
            <person name="Nielsen J."/>
        </authorList>
    </citation>
    <scope>NUCLEOTIDE SEQUENCE [LARGE SCALE GENOMIC DNA]</scope>
    <source>
        <strain evidence="5">IBT 24891</strain>
    </source>
</reference>
<dbReference type="OrthoDB" id="1669814at2759"/>
<organism evidence="4 5">
    <name type="scientific">Penicillium steckii</name>
    <dbReference type="NCBI Taxonomy" id="303698"/>
    <lineage>
        <taxon>Eukaryota</taxon>
        <taxon>Fungi</taxon>
        <taxon>Dikarya</taxon>
        <taxon>Ascomycota</taxon>
        <taxon>Pezizomycotina</taxon>
        <taxon>Eurotiomycetes</taxon>
        <taxon>Eurotiomycetidae</taxon>
        <taxon>Eurotiales</taxon>
        <taxon>Aspergillaceae</taxon>
        <taxon>Penicillium</taxon>
    </lineage>
</organism>
<name>A0A1V6SLV7_9EURO</name>
<dbReference type="STRING" id="303698.A0A1V6SLV7"/>
<gene>
    <name evidence="4" type="ORF">PENSTE_c031G08628</name>
</gene>
<dbReference type="EMBL" id="MLKD01000031">
    <property type="protein sequence ID" value="OQE14946.1"/>
    <property type="molecule type" value="Genomic_DNA"/>
</dbReference>
<dbReference type="PROSITE" id="PS00061">
    <property type="entry name" value="ADH_SHORT"/>
    <property type="match status" value="1"/>
</dbReference>
<keyword evidence="2" id="KW-0521">NADP</keyword>
<keyword evidence="3" id="KW-0560">Oxidoreductase</keyword>
<dbReference type="InterPro" id="IPR002347">
    <property type="entry name" value="SDR_fam"/>
</dbReference>
<evidence type="ECO:0000313" key="5">
    <source>
        <dbReference type="Proteomes" id="UP000191285"/>
    </source>
</evidence>
<dbReference type="Pfam" id="PF13561">
    <property type="entry name" value="adh_short_C2"/>
    <property type="match status" value="1"/>
</dbReference>
<evidence type="ECO:0000313" key="4">
    <source>
        <dbReference type="EMBL" id="OQE14946.1"/>
    </source>
</evidence>
<dbReference type="SUPFAM" id="SSF51735">
    <property type="entry name" value="NAD(P)-binding Rossmann-fold domains"/>
    <property type="match status" value="1"/>
</dbReference>
<evidence type="ECO:0000256" key="3">
    <source>
        <dbReference type="ARBA" id="ARBA00023002"/>
    </source>
</evidence>
<comment type="similarity">
    <text evidence="1">Belongs to the short-chain dehydrogenases/reductases (SDR) family.</text>
</comment>
<dbReference type="InterPro" id="IPR036291">
    <property type="entry name" value="NAD(P)-bd_dom_sf"/>
</dbReference>
<sequence length="265" mass="28398">MSTIELHDKTIIITGISRGLGESIAQAILVAGGDVYGIDILPQPIEEDYQKRFTIPEGTKSQINFFQADICDEPLIESALAQAGELAKRRGKPVLGLVNCAGVQHTDNAEDFPVHQFQRIININLIGSFIVAKHTARLMIAEEWRGSIVLIGSIAGYVANRGIYGSAYCASKAAVRMMAKSFAYEWGKYGIRVNSLSPGPIMTNMVSELLDKNTNLKSLFMSGAVLGRLGVVQDVQGAAVFLLSDTSGYITGADVKLDGGATTSV</sequence>
<dbReference type="PRINTS" id="PR00081">
    <property type="entry name" value="GDHRDH"/>
</dbReference>